<dbReference type="CDD" id="cd02440">
    <property type="entry name" value="AdoMet_MTases"/>
    <property type="match status" value="1"/>
</dbReference>
<name>A0A9W8LZC0_9FUNG</name>
<dbReference type="PANTHER" id="PTHR32183">
    <property type="match status" value="1"/>
</dbReference>
<dbReference type="EMBL" id="JANBUW010000013">
    <property type="protein sequence ID" value="KAJ2851396.1"/>
    <property type="molecule type" value="Genomic_DNA"/>
</dbReference>
<reference evidence="5" key="1">
    <citation type="submission" date="2022-07" db="EMBL/GenBank/DDBJ databases">
        <title>Phylogenomic reconstructions and comparative analyses of Kickxellomycotina fungi.</title>
        <authorList>
            <person name="Reynolds N.K."/>
            <person name="Stajich J.E."/>
            <person name="Barry K."/>
            <person name="Grigoriev I.V."/>
            <person name="Crous P."/>
            <person name="Smith M.E."/>
        </authorList>
    </citation>
    <scope>NUCLEOTIDE SEQUENCE</scope>
    <source>
        <strain evidence="5">NRRL 1566</strain>
    </source>
</reference>
<organism evidence="5 6">
    <name type="scientific">Coemansia brasiliensis</name>
    <dbReference type="NCBI Taxonomy" id="2650707"/>
    <lineage>
        <taxon>Eukaryota</taxon>
        <taxon>Fungi</taxon>
        <taxon>Fungi incertae sedis</taxon>
        <taxon>Zoopagomycota</taxon>
        <taxon>Kickxellomycotina</taxon>
        <taxon>Kickxellomycetes</taxon>
        <taxon>Kickxellales</taxon>
        <taxon>Kickxellaceae</taxon>
        <taxon>Coemansia</taxon>
    </lineage>
</organism>
<dbReference type="Pfam" id="PF05724">
    <property type="entry name" value="TPMT"/>
    <property type="match status" value="1"/>
</dbReference>
<evidence type="ECO:0000256" key="1">
    <source>
        <dbReference type="ARBA" id="ARBA00022553"/>
    </source>
</evidence>
<protein>
    <recommendedName>
        <fullName evidence="7">Thiol methyltransferase 1</fullName>
    </recommendedName>
</protein>
<evidence type="ECO:0000256" key="2">
    <source>
        <dbReference type="ARBA" id="ARBA00022603"/>
    </source>
</evidence>
<dbReference type="GO" id="GO:0008757">
    <property type="term" value="F:S-adenosylmethionine-dependent methyltransferase activity"/>
    <property type="evidence" value="ECO:0007669"/>
    <property type="project" value="InterPro"/>
</dbReference>
<dbReference type="GO" id="GO:0032259">
    <property type="term" value="P:methylation"/>
    <property type="evidence" value="ECO:0007669"/>
    <property type="project" value="UniProtKB-KW"/>
</dbReference>
<proteinExistence type="predicted"/>
<evidence type="ECO:0008006" key="7">
    <source>
        <dbReference type="Google" id="ProtNLM"/>
    </source>
</evidence>
<keyword evidence="2" id="KW-0489">Methyltransferase</keyword>
<accession>A0A9W8LZC0</accession>
<evidence type="ECO:0000313" key="5">
    <source>
        <dbReference type="EMBL" id="KAJ2851396.1"/>
    </source>
</evidence>
<dbReference type="SUPFAM" id="SSF53335">
    <property type="entry name" value="S-adenosyl-L-methionine-dependent methyltransferases"/>
    <property type="match status" value="1"/>
</dbReference>
<dbReference type="InterPro" id="IPR029063">
    <property type="entry name" value="SAM-dependent_MTases_sf"/>
</dbReference>
<evidence type="ECO:0000256" key="3">
    <source>
        <dbReference type="ARBA" id="ARBA00022679"/>
    </source>
</evidence>
<evidence type="ECO:0000256" key="4">
    <source>
        <dbReference type="ARBA" id="ARBA00022691"/>
    </source>
</evidence>
<dbReference type="PANTHER" id="PTHR32183:SF6">
    <property type="entry name" value="CYSTEINE SULFINATE DESULFINASE_CYSTEINE DESULFURASE AND RELATED ENZYMES"/>
    <property type="match status" value="1"/>
</dbReference>
<dbReference type="Gene3D" id="3.40.50.150">
    <property type="entry name" value="Vaccinia Virus protein VP39"/>
    <property type="match status" value="2"/>
</dbReference>
<dbReference type="AlphaFoldDB" id="A0A9W8LZC0"/>
<evidence type="ECO:0000313" key="6">
    <source>
        <dbReference type="Proteomes" id="UP001139887"/>
    </source>
</evidence>
<dbReference type="PROSITE" id="PS51585">
    <property type="entry name" value="SAM_MT_TPMT"/>
    <property type="match status" value="1"/>
</dbReference>
<gene>
    <name evidence="5" type="ORF">IWW36_001163</name>
</gene>
<comment type="caution">
    <text evidence="5">The sequence shown here is derived from an EMBL/GenBank/DDBJ whole genome shotgun (WGS) entry which is preliminary data.</text>
</comment>
<keyword evidence="3" id="KW-0808">Transferase</keyword>
<keyword evidence="4" id="KW-0949">S-adenosyl-L-methionine</keyword>
<keyword evidence="6" id="KW-1185">Reference proteome</keyword>
<sequence>MPSTAPPPPLANELLSEQLVQKDHHRDWEEYWAASATEHDQNGPAEALRELLEDHRWLLPRGRCLVAGCGRGYDALYLAKRGHICVGIDFCDAAIANAQKRQKWAETYARLIVPQGTLIVLLYPLIRRGQSPPYRVTMAECEMYLKRYFVLVRVDPNCRCIEGQEGNELLSVWKRL</sequence>
<dbReference type="Proteomes" id="UP001139887">
    <property type="component" value="Unassembled WGS sequence"/>
</dbReference>
<dbReference type="OrthoDB" id="276151at2759"/>
<dbReference type="InterPro" id="IPR008854">
    <property type="entry name" value="TPMT"/>
</dbReference>
<keyword evidence="1" id="KW-0597">Phosphoprotein</keyword>